<dbReference type="Pfam" id="PF00916">
    <property type="entry name" value="Sulfate_transp"/>
    <property type="match status" value="2"/>
</dbReference>
<dbReference type="EMBL" id="CAADRA010006448">
    <property type="protein sequence ID" value="VFT95683.1"/>
    <property type="molecule type" value="Genomic_DNA"/>
</dbReference>
<feature type="transmembrane region" description="Helical" evidence="6">
    <location>
        <begin position="331"/>
        <end position="351"/>
    </location>
</feature>
<dbReference type="InterPro" id="IPR036513">
    <property type="entry name" value="STAS_dom_sf"/>
</dbReference>
<feature type="transmembrane region" description="Helical" evidence="6">
    <location>
        <begin position="456"/>
        <end position="475"/>
    </location>
</feature>
<evidence type="ECO:0000313" key="9">
    <source>
        <dbReference type="EMBL" id="VFT95683.1"/>
    </source>
</evidence>
<feature type="transmembrane region" description="Helical" evidence="6">
    <location>
        <begin position="146"/>
        <end position="164"/>
    </location>
</feature>
<evidence type="ECO:0000256" key="2">
    <source>
        <dbReference type="ARBA" id="ARBA00022692"/>
    </source>
</evidence>
<feature type="transmembrane region" description="Helical" evidence="6">
    <location>
        <begin position="429"/>
        <end position="450"/>
    </location>
</feature>
<feature type="domain" description="SLC26A/SulP transporter" evidence="7">
    <location>
        <begin position="387"/>
        <end position="489"/>
    </location>
</feature>
<evidence type="ECO:0000313" key="8">
    <source>
        <dbReference type="EMBL" id="KAF0689622.1"/>
    </source>
</evidence>
<dbReference type="AlphaFoldDB" id="A0A485LC14"/>
<dbReference type="InterPro" id="IPR011547">
    <property type="entry name" value="SLC26A/SulP_dom"/>
</dbReference>
<feature type="transmembrane region" description="Helical" evidence="6">
    <location>
        <begin position="70"/>
        <end position="97"/>
    </location>
</feature>
<feature type="transmembrane region" description="Helical" evidence="6">
    <location>
        <begin position="487"/>
        <end position="511"/>
    </location>
</feature>
<dbReference type="GO" id="GO:0055085">
    <property type="term" value="P:transmembrane transport"/>
    <property type="evidence" value="ECO:0007669"/>
    <property type="project" value="InterPro"/>
</dbReference>
<proteinExistence type="predicted"/>
<dbReference type="InterPro" id="IPR001902">
    <property type="entry name" value="SLC26A/SulP_fam"/>
</dbReference>
<comment type="subcellular location">
    <subcellularLocation>
        <location evidence="1">Membrane</location>
        <topology evidence="1">Multi-pass membrane protein</topology>
    </subcellularLocation>
</comment>
<reference evidence="8" key="2">
    <citation type="submission" date="2019-06" db="EMBL/GenBank/DDBJ databases">
        <title>Genomics analysis of Aphanomyces spp. identifies a new class of oomycete effector associated with host adaptation.</title>
        <authorList>
            <person name="Gaulin E."/>
        </authorList>
    </citation>
    <scope>NUCLEOTIDE SEQUENCE</scope>
    <source>
        <strain evidence="8">CBS 578.67</strain>
    </source>
</reference>
<dbReference type="Gene3D" id="3.30.750.24">
    <property type="entry name" value="STAS domain"/>
    <property type="match status" value="1"/>
</dbReference>
<evidence type="ECO:0000259" key="7">
    <source>
        <dbReference type="Pfam" id="PF00916"/>
    </source>
</evidence>
<accession>A0A485LC14</accession>
<keyword evidence="2 6" id="KW-0812">Transmembrane</keyword>
<feature type="region of interest" description="Disordered" evidence="5">
    <location>
        <begin position="209"/>
        <end position="229"/>
    </location>
</feature>
<keyword evidence="3 6" id="KW-1133">Transmembrane helix</keyword>
<protein>
    <submittedName>
        <fullName evidence="9">Aste57867_18953 protein</fullName>
    </submittedName>
</protein>
<reference evidence="9 10" key="1">
    <citation type="submission" date="2019-03" db="EMBL/GenBank/DDBJ databases">
        <authorList>
            <person name="Gaulin E."/>
            <person name="Dumas B."/>
        </authorList>
    </citation>
    <scope>NUCLEOTIDE SEQUENCE [LARGE SCALE GENOMIC DNA]</scope>
    <source>
        <strain evidence="9">CBS 568.67</strain>
    </source>
</reference>
<dbReference type="EMBL" id="VJMH01006427">
    <property type="protein sequence ID" value="KAF0689622.1"/>
    <property type="molecule type" value="Genomic_DNA"/>
</dbReference>
<dbReference type="Proteomes" id="UP000332933">
    <property type="component" value="Unassembled WGS sequence"/>
</dbReference>
<organism evidence="9 10">
    <name type="scientific">Aphanomyces stellatus</name>
    <dbReference type="NCBI Taxonomy" id="120398"/>
    <lineage>
        <taxon>Eukaryota</taxon>
        <taxon>Sar</taxon>
        <taxon>Stramenopiles</taxon>
        <taxon>Oomycota</taxon>
        <taxon>Saprolegniomycetes</taxon>
        <taxon>Saprolegniales</taxon>
        <taxon>Verrucalvaceae</taxon>
        <taxon>Aphanomyces</taxon>
    </lineage>
</organism>
<evidence type="ECO:0000256" key="5">
    <source>
        <dbReference type="SAM" id="MobiDB-lite"/>
    </source>
</evidence>
<gene>
    <name evidence="9" type="primary">Aste57867_18953</name>
    <name evidence="8" type="ORF">As57867_018889</name>
    <name evidence="9" type="ORF">ASTE57867_18953</name>
</gene>
<dbReference type="PANTHER" id="PTHR11814">
    <property type="entry name" value="SULFATE TRANSPORTER"/>
    <property type="match status" value="1"/>
</dbReference>
<evidence type="ECO:0000256" key="6">
    <source>
        <dbReference type="SAM" id="Phobius"/>
    </source>
</evidence>
<dbReference type="OrthoDB" id="288203at2759"/>
<evidence type="ECO:0000256" key="4">
    <source>
        <dbReference type="ARBA" id="ARBA00023136"/>
    </source>
</evidence>
<sequence length="649" mass="67971">MSCDLVSRRVRAGLVQVFPILEWLPAYPWRTHLAHDAAAALVVACVTLPQEFAFAASMHLPTATSLRTAIVAPFIYCLCGTSSTLSFANAAELTWAVGGVLHSPDNDATEAERITKSMALTCTSGVVLLLLGSLNLGARLAFMPRAVLGGVLWGGSLAVLVKHAPHVVGLDDLRVALWHAEACVLGLASVALLVASHVVVVGRRGGSRPAAARVRPSSSSLQADTAATPSALPPLPRAISFVGTAKAFMLSSLSSAWPDMAPLAVCGLGFYVSLMTPLPAAVPSASVVHGGINSSSSSSSSHVNQHVHDTLTLSHALDHIVSQEVTEMLELAWNACTIALTTYVSTIVLVYHGARRRHVVLATSKSPHHHPMAQTQQQHLHLESPALDVDPNKELVAYGLASVVGGAFQSLPPAGGLARTAINAHYGRSLVTTLCTTLFLLIAVAVDLYPQLPLPSLAAIVVVSVAAFLDTDELVTMARCRLYQDMALWVVVCGTTLVGGIVMGALAAVVASGATSDAVVVDALDENNLRDVVVVCRVRAAALCFANWDAIEKHVLAVVALDDVGQHPKGVVLDLSHLVDGRHDTETVARLGVLRQHLKRHDVEFAISHAPPSLASALDGTGIATRLAGQCADHATDSAVQAIHQGLLV</sequence>
<evidence type="ECO:0000313" key="10">
    <source>
        <dbReference type="Proteomes" id="UP000332933"/>
    </source>
</evidence>
<feature type="transmembrane region" description="Helical" evidence="6">
    <location>
        <begin position="117"/>
        <end position="134"/>
    </location>
</feature>
<feature type="transmembrane region" description="Helical" evidence="6">
    <location>
        <begin position="176"/>
        <end position="200"/>
    </location>
</feature>
<dbReference type="GO" id="GO:0016020">
    <property type="term" value="C:membrane"/>
    <property type="evidence" value="ECO:0007669"/>
    <property type="project" value="UniProtKB-SubCell"/>
</dbReference>
<keyword evidence="10" id="KW-1185">Reference proteome</keyword>
<feature type="domain" description="SLC26A/SulP transporter" evidence="7">
    <location>
        <begin position="33"/>
        <end position="171"/>
    </location>
</feature>
<evidence type="ECO:0000256" key="3">
    <source>
        <dbReference type="ARBA" id="ARBA00022989"/>
    </source>
</evidence>
<keyword evidence="4 6" id="KW-0472">Membrane</keyword>
<evidence type="ECO:0000256" key="1">
    <source>
        <dbReference type="ARBA" id="ARBA00004141"/>
    </source>
</evidence>
<name>A0A485LC14_9STRA</name>